<keyword evidence="11" id="KW-1185">Reference proteome</keyword>
<evidence type="ECO:0000256" key="3">
    <source>
        <dbReference type="ARBA" id="ARBA00022723"/>
    </source>
</evidence>
<feature type="binding site" evidence="9">
    <location>
        <position position="48"/>
    </location>
    <ligand>
        <name>substrate</name>
    </ligand>
</feature>
<protein>
    <recommendedName>
        <fullName evidence="9">ATP-dependent dethiobiotin synthetase BioD</fullName>
        <ecNumber evidence="9">6.3.3.3</ecNumber>
    </recommendedName>
    <alternativeName>
        <fullName evidence="9">DTB synthetase</fullName>
        <shortName evidence="9">DTBS</shortName>
    </alternativeName>
    <alternativeName>
        <fullName evidence="9">Dethiobiotin synthase</fullName>
    </alternativeName>
</protein>
<dbReference type="Proteomes" id="UP000003416">
    <property type="component" value="Unassembled WGS sequence"/>
</dbReference>
<evidence type="ECO:0000256" key="8">
    <source>
        <dbReference type="ARBA" id="ARBA00047386"/>
    </source>
</evidence>
<dbReference type="HOGENOM" id="CLU_072551_3_0_10"/>
<dbReference type="Gene3D" id="3.40.50.300">
    <property type="entry name" value="P-loop containing nucleotide triphosphate hydrolases"/>
    <property type="match status" value="1"/>
</dbReference>
<evidence type="ECO:0000256" key="6">
    <source>
        <dbReference type="ARBA" id="ARBA00022840"/>
    </source>
</evidence>
<reference evidence="10 11" key="1">
    <citation type="submission" date="2011-02" db="EMBL/GenBank/DDBJ databases">
        <authorList>
            <person name="Weinstock G."/>
            <person name="Sodergren E."/>
            <person name="Clifton S."/>
            <person name="Fulton L."/>
            <person name="Fulton B."/>
            <person name="Courtney L."/>
            <person name="Fronick C."/>
            <person name="Harrison M."/>
            <person name="Strong C."/>
            <person name="Farmer C."/>
            <person name="Delahaunty K."/>
            <person name="Markovic C."/>
            <person name="Hall O."/>
            <person name="Minx P."/>
            <person name="Tomlinson C."/>
            <person name="Mitreva M."/>
            <person name="Hou S."/>
            <person name="Chen J."/>
            <person name="Wollam A."/>
            <person name="Pepin K.H."/>
            <person name="Johnson M."/>
            <person name="Bhonagiri V."/>
            <person name="Zhang X."/>
            <person name="Suruliraj S."/>
            <person name="Warren W."/>
            <person name="Chinwalla A."/>
            <person name="Mardis E.R."/>
            <person name="Wilson R.K."/>
        </authorList>
    </citation>
    <scope>NUCLEOTIDE SEQUENCE [LARGE SCALE GENOMIC DNA]</scope>
    <source>
        <strain evidence="10 11">YIT 12057</strain>
    </source>
</reference>
<dbReference type="STRING" id="763034.HMPREF9446_03637"/>
<keyword evidence="6 9" id="KW-0067">ATP-binding</keyword>
<comment type="subunit">
    <text evidence="9">Homodimer.</text>
</comment>
<comment type="caution">
    <text evidence="9">Lacks conserved residue(s) required for the propagation of feature annotation.</text>
</comment>
<evidence type="ECO:0000256" key="9">
    <source>
        <dbReference type="HAMAP-Rule" id="MF_00336"/>
    </source>
</evidence>
<keyword evidence="5 9" id="KW-0093">Biotin biosynthesis</keyword>
<dbReference type="PANTHER" id="PTHR43210:SF2">
    <property type="entry name" value="ATP-DEPENDENT DETHIOBIOTIN SYNTHETASE BIOD 2"/>
    <property type="match status" value="1"/>
</dbReference>
<comment type="catalytic activity">
    <reaction evidence="9">
        <text>(7R,8S)-7,8-diammoniononanoate + CO2 + ATP = (4R,5S)-dethiobiotin + ADP + phosphate + 3 H(+)</text>
        <dbReference type="Rhea" id="RHEA:15805"/>
        <dbReference type="ChEBI" id="CHEBI:15378"/>
        <dbReference type="ChEBI" id="CHEBI:16526"/>
        <dbReference type="ChEBI" id="CHEBI:30616"/>
        <dbReference type="ChEBI" id="CHEBI:43474"/>
        <dbReference type="ChEBI" id="CHEBI:149469"/>
        <dbReference type="ChEBI" id="CHEBI:149473"/>
        <dbReference type="ChEBI" id="CHEBI:456216"/>
        <dbReference type="EC" id="6.3.3.3"/>
    </reaction>
</comment>
<dbReference type="UniPathway" id="UPA00078">
    <property type="reaction ID" value="UER00161"/>
</dbReference>
<dbReference type="PANTHER" id="PTHR43210">
    <property type="entry name" value="DETHIOBIOTIN SYNTHETASE"/>
    <property type="match status" value="1"/>
</dbReference>
<organism evidence="10 11">
    <name type="scientific">Bacteroides fluxus YIT 12057</name>
    <dbReference type="NCBI Taxonomy" id="763034"/>
    <lineage>
        <taxon>Bacteria</taxon>
        <taxon>Pseudomonadati</taxon>
        <taxon>Bacteroidota</taxon>
        <taxon>Bacteroidia</taxon>
        <taxon>Bacteroidales</taxon>
        <taxon>Bacteroidaceae</taxon>
        <taxon>Bacteroides</taxon>
    </lineage>
</organism>
<proteinExistence type="inferred from homology"/>
<dbReference type="FunFam" id="3.40.50.300:FF:000292">
    <property type="entry name" value="ATP-dependent dethiobiotin synthetase BioD"/>
    <property type="match status" value="1"/>
</dbReference>
<feature type="binding site" evidence="9">
    <location>
        <begin position="19"/>
        <end position="24"/>
    </location>
    <ligand>
        <name>ATP</name>
        <dbReference type="ChEBI" id="CHEBI:30616"/>
    </ligand>
</feature>
<accession>F3PXY9</accession>
<evidence type="ECO:0000256" key="5">
    <source>
        <dbReference type="ARBA" id="ARBA00022756"/>
    </source>
</evidence>
<feature type="active site" evidence="9">
    <location>
        <position position="44"/>
    </location>
</feature>
<keyword evidence="1 9" id="KW-0963">Cytoplasm</keyword>
<comment type="pathway">
    <text evidence="9">Cofactor biosynthesis; biotin biosynthesis; biotin from 7,8-diaminononanoate: step 1/2.</text>
</comment>
<evidence type="ECO:0000256" key="4">
    <source>
        <dbReference type="ARBA" id="ARBA00022741"/>
    </source>
</evidence>
<evidence type="ECO:0000256" key="1">
    <source>
        <dbReference type="ARBA" id="ARBA00022490"/>
    </source>
</evidence>
<dbReference type="EC" id="6.3.3.3" evidence="9"/>
<dbReference type="GO" id="GO:0005524">
    <property type="term" value="F:ATP binding"/>
    <property type="evidence" value="ECO:0007669"/>
    <property type="project" value="UniProtKB-UniRule"/>
</dbReference>
<dbReference type="EMBL" id="AFBN01000100">
    <property type="protein sequence ID" value="EGF51256.1"/>
    <property type="molecule type" value="Genomic_DNA"/>
</dbReference>
<dbReference type="AlphaFoldDB" id="F3PXY9"/>
<comment type="similarity">
    <text evidence="9">Belongs to the dethiobiotin synthetase family.</text>
</comment>
<evidence type="ECO:0000313" key="10">
    <source>
        <dbReference type="EMBL" id="EGF51256.1"/>
    </source>
</evidence>
<dbReference type="InterPro" id="IPR004472">
    <property type="entry name" value="DTB_synth_BioD"/>
</dbReference>
<evidence type="ECO:0000313" key="11">
    <source>
        <dbReference type="Proteomes" id="UP000003416"/>
    </source>
</evidence>
<keyword evidence="2 9" id="KW-0436">Ligase</keyword>
<comment type="caution">
    <text evidence="10">The sequence shown here is derived from an EMBL/GenBank/DDBJ whole genome shotgun (WGS) entry which is preliminary data.</text>
</comment>
<dbReference type="HAMAP" id="MF_00336">
    <property type="entry name" value="BioD"/>
    <property type="match status" value="1"/>
</dbReference>
<name>F3PXY9_9BACE</name>
<keyword evidence="3 9" id="KW-0479">Metal-binding</keyword>
<evidence type="ECO:0000256" key="7">
    <source>
        <dbReference type="ARBA" id="ARBA00022842"/>
    </source>
</evidence>
<dbReference type="GO" id="GO:0042803">
    <property type="term" value="F:protein homodimerization activity"/>
    <property type="evidence" value="ECO:0007669"/>
    <property type="project" value="UniProtKB-ARBA"/>
</dbReference>
<evidence type="ECO:0000256" key="2">
    <source>
        <dbReference type="ARBA" id="ARBA00022598"/>
    </source>
</evidence>
<dbReference type="InterPro" id="IPR027417">
    <property type="entry name" value="P-loop_NTPase"/>
</dbReference>
<sequence length="218" mass="25110">MEYKTMESQIYFISGIDTDAGKSYCTAWYARQLAQNGKRVITQKFIQTGNVGHSEDIDLHRRIMETGYLPEDREGLTMPEIFSYPCSPHLAARIDRRPIDFNKIERATLELARRYDIVLVEGAGGLMVPLTEEYLTIDYIAEKQYPLLFVTSGKLGSINHTLLSLEAIKNRGIRLDTVLYNLYPTVEDKTIQEDTMQYIKNYLAKHFPDTKFEVVPEI</sequence>
<dbReference type="GO" id="GO:0004141">
    <property type="term" value="F:dethiobiotin synthase activity"/>
    <property type="evidence" value="ECO:0007669"/>
    <property type="project" value="UniProtKB-UniRule"/>
</dbReference>
<dbReference type="eggNOG" id="COG0132">
    <property type="taxonomic scope" value="Bacteria"/>
</dbReference>
<dbReference type="SUPFAM" id="SSF52540">
    <property type="entry name" value="P-loop containing nucleoside triphosphate hydrolases"/>
    <property type="match status" value="1"/>
</dbReference>
<dbReference type="GO" id="GO:0000287">
    <property type="term" value="F:magnesium ion binding"/>
    <property type="evidence" value="ECO:0007669"/>
    <property type="project" value="UniProtKB-UniRule"/>
</dbReference>
<feature type="binding site" evidence="9">
    <location>
        <position position="23"/>
    </location>
    <ligand>
        <name>Mg(2+)</name>
        <dbReference type="ChEBI" id="CHEBI:18420"/>
    </ligand>
</feature>
<comment type="subcellular location">
    <subcellularLocation>
        <location evidence="9">Cytoplasm</location>
    </subcellularLocation>
</comment>
<dbReference type="GO" id="GO:0009102">
    <property type="term" value="P:biotin biosynthetic process"/>
    <property type="evidence" value="ECO:0007669"/>
    <property type="project" value="UniProtKB-UniRule"/>
</dbReference>
<keyword evidence="4 9" id="KW-0547">Nucleotide-binding</keyword>
<feature type="binding site" evidence="9">
    <location>
        <position position="56"/>
    </location>
    <ligand>
        <name>Mg(2+)</name>
        <dbReference type="ChEBI" id="CHEBI:18420"/>
    </ligand>
</feature>
<feature type="binding site" evidence="9">
    <location>
        <begin position="121"/>
        <end position="124"/>
    </location>
    <ligand>
        <name>ATP</name>
        <dbReference type="ChEBI" id="CHEBI:30616"/>
    </ligand>
</feature>
<keyword evidence="7 9" id="KW-0460">Magnesium</keyword>
<feature type="binding site" evidence="9">
    <location>
        <position position="121"/>
    </location>
    <ligand>
        <name>Mg(2+)</name>
        <dbReference type="ChEBI" id="CHEBI:18420"/>
    </ligand>
</feature>
<dbReference type="GO" id="GO:0005829">
    <property type="term" value="C:cytosol"/>
    <property type="evidence" value="ECO:0007669"/>
    <property type="project" value="TreeGrafter"/>
</dbReference>
<dbReference type="NCBIfam" id="TIGR00347">
    <property type="entry name" value="bioD"/>
    <property type="match status" value="1"/>
</dbReference>
<comment type="cofactor">
    <cofactor evidence="9">
        <name>Mg(2+)</name>
        <dbReference type="ChEBI" id="CHEBI:18420"/>
    </cofactor>
</comment>
<feature type="binding site" evidence="9">
    <location>
        <position position="217"/>
    </location>
    <ligand>
        <name>ATP</name>
        <dbReference type="ChEBI" id="CHEBI:30616"/>
    </ligand>
</feature>
<feature type="binding site" evidence="9">
    <location>
        <position position="56"/>
    </location>
    <ligand>
        <name>ATP</name>
        <dbReference type="ChEBI" id="CHEBI:30616"/>
    </ligand>
</feature>
<comment type="catalytic activity">
    <reaction evidence="8">
        <text>(7R,8S)-8-amino-7-(carboxyamino)nonanoate + ATP = (4R,5S)-dethiobiotin + ADP + phosphate + H(+)</text>
        <dbReference type="Rhea" id="RHEA:63684"/>
        <dbReference type="ChEBI" id="CHEBI:15378"/>
        <dbReference type="ChEBI" id="CHEBI:30616"/>
        <dbReference type="ChEBI" id="CHEBI:43474"/>
        <dbReference type="ChEBI" id="CHEBI:149470"/>
        <dbReference type="ChEBI" id="CHEBI:149473"/>
        <dbReference type="ChEBI" id="CHEBI:456216"/>
    </reaction>
</comment>
<dbReference type="CDD" id="cd03109">
    <property type="entry name" value="DTBS"/>
    <property type="match status" value="1"/>
</dbReference>
<dbReference type="PIRSF" id="PIRSF006755">
    <property type="entry name" value="DTB_synth"/>
    <property type="match status" value="1"/>
</dbReference>
<dbReference type="Pfam" id="PF13500">
    <property type="entry name" value="AAA_26"/>
    <property type="match status" value="1"/>
</dbReference>
<gene>
    <name evidence="9" type="primary">bioD</name>
    <name evidence="10" type="ORF">HMPREF9446_03637</name>
</gene>
<comment type="function">
    <text evidence="9">Catalyzes a mechanistically unusual reaction, the ATP-dependent insertion of CO2 between the N7 and N8 nitrogen atoms of 7,8-diaminopelargonic acid (DAPA, also called 7,8-diammoniononanoate) to form a ureido ring.</text>
</comment>